<dbReference type="OrthoDB" id="151490at2759"/>
<dbReference type="Pfam" id="PF14559">
    <property type="entry name" value="TPR_19"/>
    <property type="match status" value="1"/>
</dbReference>
<comment type="caution">
    <text evidence="2">The sequence shown here is derived from an EMBL/GenBank/DDBJ whole genome shotgun (WGS) entry which is preliminary data.</text>
</comment>
<gene>
    <name evidence="2" type="primary">GTF3C3-L</name>
    <name evidence="2" type="ORF">Hamer_G013398</name>
</gene>
<dbReference type="Proteomes" id="UP000747542">
    <property type="component" value="Unassembled WGS sequence"/>
</dbReference>
<evidence type="ECO:0000313" key="2">
    <source>
        <dbReference type="EMBL" id="KAG7170586.1"/>
    </source>
</evidence>
<dbReference type="SMART" id="SM00028">
    <property type="entry name" value="TPR"/>
    <property type="match status" value="5"/>
</dbReference>
<dbReference type="PANTHER" id="PTHR23082">
    <property type="entry name" value="TRANSCRIPTION INITIATION FACTOR IIIC TFIIIC , POLYPEPTIDE 3-RELATED"/>
    <property type="match status" value="1"/>
</dbReference>
<dbReference type="PROSITE" id="PS50005">
    <property type="entry name" value="TPR"/>
    <property type="match status" value="2"/>
</dbReference>
<organism evidence="2 3">
    <name type="scientific">Homarus americanus</name>
    <name type="common">American lobster</name>
    <dbReference type="NCBI Taxonomy" id="6706"/>
    <lineage>
        <taxon>Eukaryota</taxon>
        <taxon>Metazoa</taxon>
        <taxon>Ecdysozoa</taxon>
        <taxon>Arthropoda</taxon>
        <taxon>Crustacea</taxon>
        <taxon>Multicrustacea</taxon>
        <taxon>Malacostraca</taxon>
        <taxon>Eumalacostraca</taxon>
        <taxon>Eucarida</taxon>
        <taxon>Decapoda</taxon>
        <taxon>Pleocyemata</taxon>
        <taxon>Astacidea</taxon>
        <taxon>Nephropoidea</taxon>
        <taxon>Nephropidae</taxon>
        <taxon>Homarus</taxon>
    </lineage>
</organism>
<dbReference type="GO" id="GO:0006383">
    <property type="term" value="P:transcription by RNA polymerase III"/>
    <property type="evidence" value="ECO:0007669"/>
    <property type="project" value="InterPro"/>
</dbReference>
<dbReference type="EMBL" id="JAHLQT010013773">
    <property type="protein sequence ID" value="KAG7170586.1"/>
    <property type="molecule type" value="Genomic_DNA"/>
</dbReference>
<dbReference type="InterPro" id="IPR019734">
    <property type="entry name" value="TPR_rpt"/>
</dbReference>
<feature type="repeat" description="TPR" evidence="1">
    <location>
        <begin position="603"/>
        <end position="636"/>
    </location>
</feature>
<dbReference type="AlphaFoldDB" id="A0A8J5N142"/>
<evidence type="ECO:0000256" key="1">
    <source>
        <dbReference type="PROSITE-ProRule" id="PRU00339"/>
    </source>
</evidence>
<dbReference type="GO" id="GO:0000127">
    <property type="term" value="C:transcription factor TFIIIC complex"/>
    <property type="evidence" value="ECO:0007669"/>
    <property type="project" value="TreeGrafter"/>
</dbReference>
<protein>
    <submittedName>
        <fullName evidence="2">General transcription factor 3C polypeptide 3-like</fullName>
    </submittedName>
</protein>
<keyword evidence="1" id="KW-0802">TPR repeat</keyword>
<name>A0A8J5N142_HOMAM</name>
<feature type="repeat" description="TPR" evidence="1">
    <location>
        <begin position="360"/>
        <end position="393"/>
    </location>
</feature>
<accession>A0A8J5N142</accession>
<dbReference type="InterPro" id="IPR039340">
    <property type="entry name" value="Tfc4/TFIIIC-102/Sfc4"/>
</dbReference>
<dbReference type="PANTHER" id="PTHR23082:SF0">
    <property type="entry name" value="GENERAL TRANSCRIPTION FACTOR 3C POLYPEPTIDE 3"/>
    <property type="match status" value="1"/>
</dbReference>
<sequence length="1015" mass="116594">MWVILGPVACPVSAHSKLFTPTDIVYKTLQTCLPLANPYRHSTTQMNSSVRISEVGRTDHLEVEMIDDDDSHELQSGQHFTELLTMDSNMRMTELGATDHVEVEMIEAEPVDDDDNEDEEGHQNEYTDLLSMEPLNTEISEIIEGNERCVGAYSSASSEEREVLGLPYSIPTIEAEEVGEENFLQMTVSEAAEETEEDDDSITEPVDRKNHEELIKRLMTDGMSFSEVAALWGEDADADSDVEDIPPVPEGTVLVKEDHAAEFEKELNEQQRYQLKRKGGGEKRRRRRLPAALQGLMGEANLRYARREYDEAIKMCMEVIRQFSHSPEPYQTLGMIYEEKKMVNKSLQFLLIAAFLSPNAEEWEKLADLSLHQGDIQQAVFCWGRAIKANPQNLDYHWARCDLLEQLGEKLKALKGYTHMLKYLRTDQGKDGLKLAKEIAKIHYENKDVHLARDAMETAFKKYPSYVTAEDVNLMLEVLMHQQEYLRCIQILILHGRVRLLHEDIDEEELHKRESEEQLLVATECFVPLDLPIDLRTKLTVALIHAKAFELAAPLVEMLMNESEEEFGDLYLDIAEAYMNEDCHEAALPLLRPLINSNHYNVAAVWLKYGECLAAVDQMEEAAQAYSQVVQLAPQHAEARLTLSSILQSLGRLDEALLILNQESDSEPLDSQLLYQRCKILLDQGLVDEFINAAKLLFRRHFIHIRNRDEAEAMLSNKKLSNKYEAIRELRRSKNENLEDNGPAYTGPDVPLDHQWQLFTSVCTTLHEKNRLEELERMTFSALGSKEFMREKERAREIEFMCLLACIYNDSSYFAYNIMRELVIKNPENERCWNLLNLIISKADDFRHNRFLLRLTHKHPDLVALGLLNGHNCLVAGTYKYSLAEYTQAFKQDPTNPLIPLMLGLTFTHMACQKFSGKKHSLVVQACAFLNTYVEMRGECQESMYNLGRAFHQLNLLPQAIHYYKFALDCPTVEEQHEGPRLDLSREIAFNLALIYQNSGSPNLARMYMYKYIRV</sequence>
<proteinExistence type="predicted"/>
<reference evidence="2" key="1">
    <citation type="journal article" date="2021" name="Sci. Adv.">
        <title>The American lobster genome reveals insights on longevity, neural, and immune adaptations.</title>
        <authorList>
            <person name="Polinski J.M."/>
            <person name="Zimin A.V."/>
            <person name="Clark K.F."/>
            <person name="Kohn A.B."/>
            <person name="Sadowski N."/>
            <person name="Timp W."/>
            <person name="Ptitsyn A."/>
            <person name="Khanna P."/>
            <person name="Romanova D.Y."/>
            <person name="Williams P."/>
            <person name="Greenwood S.J."/>
            <person name="Moroz L.L."/>
            <person name="Walt D.R."/>
            <person name="Bodnar A.G."/>
        </authorList>
    </citation>
    <scope>NUCLEOTIDE SEQUENCE</scope>
    <source>
        <strain evidence="2">GMGI-L3</strain>
    </source>
</reference>
<keyword evidence="3" id="KW-1185">Reference proteome</keyword>
<evidence type="ECO:0000313" key="3">
    <source>
        <dbReference type="Proteomes" id="UP000747542"/>
    </source>
</evidence>